<feature type="transmembrane region" description="Helical" evidence="7">
    <location>
        <begin position="273"/>
        <end position="296"/>
    </location>
</feature>
<evidence type="ECO:0000256" key="7">
    <source>
        <dbReference type="SAM" id="Phobius"/>
    </source>
</evidence>
<keyword evidence="5 7" id="KW-1133">Transmembrane helix</keyword>
<dbReference type="Proteomes" id="UP000217221">
    <property type="component" value="Chromosome"/>
</dbReference>
<feature type="transmembrane region" description="Helical" evidence="7">
    <location>
        <begin position="446"/>
        <end position="468"/>
    </location>
</feature>
<dbReference type="PROSITE" id="PS50850">
    <property type="entry name" value="MFS"/>
    <property type="match status" value="1"/>
</dbReference>
<gene>
    <name evidence="9" type="ORF">PHILAsVB114_02265</name>
</gene>
<dbReference type="GO" id="GO:0005886">
    <property type="term" value="C:plasma membrane"/>
    <property type="evidence" value="ECO:0007669"/>
    <property type="project" value="UniProtKB-SubCell"/>
</dbReference>
<protein>
    <submittedName>
        <fullName evidence="9">Major facilitator superfamily protein</fullName>
    </submittedName>
</protein>
<organism evidence="9 10">
    <name type="scientific">Candidatus Planktophila limnetica</name>
    <dbReference type="NCBI Taxonomy" id="573600"/>
    <lineage>
        <taxon>Bacteria</taxon>
        <taxon>Bacillati</taxon>
        <taxon>Actinomycetota</taxon>
        <taxon>Actinomycetes</taxon>
        <taxon>Candidatus Nanopelagicales</taxon>
        <taxon>Candidatus Nanopelagicaceae</taxon>
        <taxon>Candidatus Planktophila</taxon>
    </lineage>
</organism>
<dbReference type="InterPro" id="IPR036259">
    <property type="entry name" value="MFS_trans_sf"/>
</dbReference>
<dbReference type="PANTHER" id="PTHR42718">
    <property type="entry name" value="MAJOR FACILITATOR SUPERFAMILY MULTIDRUG TRANSPORTER MFSC"/>
    <property type="match status" value="1"/>
</dbReference>
<comment type="subcellular location">
    <subcellularLocation>
        <location evidence="1">Cell membrane</location>
        <topology evidence="1">Multi-pass membrane protein</topology>
    </subcellularLocation>
</comment>
<dbReference type="Gene3D" id="1.20.1720.10">
    <property type="entry name" value="Multidrug resistance protein D"/>
    <property type="match status" value="1"/>
</dbReference>
<dbReference type="KEGG" id="plim:PHILAsVB114_02265"/>
<dbReference type="OrthoDB" id="4080117at2"/>
<dbReference type="EMBL" id="CP016782">
    <property type="protein sequence ID" value="ASY27489.1"/>
    <property type="molecule type" value="Genomic_DNA"/>
</dbReference>
<feature type="transmembrane region" description="Helical" evidence="7">
    <location>
        <begin position="361"/>
        <end position="381"/>
    </location>
</feature>
<evidence type="ECO:0000256" key="3">
    <source>
        <dbReference type="ARBA" id="ARBA00022475"/>
    </source>
</evidence>
<feature type="transmembrane region" description="Helical" evidence="7">
    <location>
        <begin position="113"/>
        <end position="131"/>
    </location>
</feature>
<accession>A0A249LEW7</accession>
<dbReference type="Pfam" id="PF07690">
    <property type="entry name" value="MFS_1"/>
    <property type="match status" value="1"/>
</dbReference>
<dbReference type="Gene3D" id="1.20.1250.20">
    <property type="entry name" value="MFS general substrate transporter like domains"/>
    <property type="match status" value="1"/>
</dbReference>
<evidence type="ECO:0000259" key="8">
    <source>
        <dbReference type="PROSITE" id="PS50850"/>
    </source>
</evidence>
<feature type="transmembrane region" description="Helical" evidence="7">
    <location>
        <begin position="169"/>
        <end position="191"/>
    </location>
</feature>
<dbReference type="InterPro" id="IPR005829">
    <property type="entry name" value="Sugar_transporter_CS"/>
</dbReference>
<sequence length="484" mass="50184">MTNPNYPAGQAPDRWRTLLVIAVAQLMVVLDSSIVNIAIPSAKAELGISDANQQWVITAYTLAFGSLLLLGGRIADFVGRKKIFMIGLLGFAAASALGGIASTQELLFASRALQGVFGALLAPAALSIVSVTFTDPKERARAFGVYGAISGGGAAIGLILGGALTEYFSWRWCLGVNTPIAIAAALLAIKYVHESKAGGDHSYDLPGVFTASAGLFALVYGFNEAATKGWSDNTTLTFLGVSVVLLAAFVLIETKVANPLMPMRVVTERNRGGSYLGSLVVGAGLFSMFLFLGLYLQTVLGYTPLRSGFAFLPFTAGIIVFAGIASQLLPKVGPKPLMVPGLVAASVGLLMLTRITPETSYVTHVLPSLLIMSSGMALVFIPLSTTSLHGVGNRDAGVASALLNTSQQVGGSLGTALLNTVAATAATSYMASNPDRTPAFGITHGFTVAFTVSSVLLLVGAVVLFFFINIGKEAVVETEGAIAH</sequence>
<dbReference type="PANTHER" id="PTHR42718:SF46">
    <property type="entry name" value="BLR6921 PROTEIN"/>
    <property type="match status" value="1"/>
</dbReference>
<dbReference type="NCBIfam" id="TIGR00711">
    <property type="entry name" value="efflux_EmrB"/>
    <property type="match status" value="1"/>
</dbReference>
<evidence type="ECO:0000256" key="4">
    <source>
        <dbReference type="ARBA" id="ARBA00022692"/>
    </source>
</evidence>
<dbReference type="RefSeq" id="WP_095697783.1">
    <property type="nucleotide sequence ID" value="NZ_CP016782.1"/>
</dbReference>
<feature type="transmembrane region" description="Helical" evidence="7">
    <location>
        <begin position="308"/>
        <end position="325"/>
    </location>
</feature>
<feature type="transmembrane region" description="Helical" evidence="7">
    <location>
        <begin position="234"/>
        <end position="252"/>
    </location>
</feature>
<dbReference type="InterPro" id="IPR020846">
    <property type="entry name" value="MFS_dom"/>
</dbReference>
<keyword evidence="4 7" id="KW-0812">Transmembrane</keyword>
<feature type="domain" description="Major facilitator superfamily (MFS) profile" evidence="8">
    <location>
        <begin position="17"/>
        <end position="472"/>
    </location>
</feature>
<dbReference type="GO" id="GO:0022857">
    <property type="term" value="F:transmembrane transporter activity"/>
    <property type="evidence" value="ECO:0007669"/>
    <property type="project" value="InterPro"/>
</dbReference>
<dbReference type="PROSITE" id="PS00216">
    <property type="entry name" value="SUGAR_TRANSPORT_1"/>
    <property type="match status" value="1"/>
</dbReference>
<evidence type="ECO:0000256" key="1">
    <source>
        <dbReference type="ARBA" id="ARBA00004651"/>
    </source>
</evidence>
<name>A0A249LEW7_9ACTN</name>
<dbReference type="InterPro" id="IPR004638">
    <property type="entry name" value="EmrB-like"/>
</dbReference>
<evidence type="ECO:0000256" key="2">
    <source>
        <dbReference type="ARBA" id="ARBA00022448"/>
    </source>
</evidence>
<evidence type="ECO:0000313" key="9">
    <source>
        <dbReference type="EMBL" id="ASY27489.1"/>
    </source>
</evidence>
<keyword evidence="10" id="KW-1185">Reference proteome</keyword>
<evidence type="ECO:0000256" key="5">
    <source>
        <dbReference type="ARBA" id="ARBA00022989"/>
    </source>
</evidence>
<proteinExistence type="predicted"/>
<evidence type="ECO:0000256" key="6">
    <source>
        <dbReference type="ARBA" id="ARBA00023136"/>
    </source>
</evidence>
<dbReference type="CDD" id="cd17321">
    <property type="entry name" value="MFS_MMR_MDR_like"/>
    <property type="match status" value="1"/>
</dbReference>
<feature type="transmembrane region" description="Helical" evidence="7">
    <location>
        <begin position="203"/>
        <end position="222"/>
    </location>
</feature>
<dbReference type="InterPro" id="IPR011701">
    <property type="entry name" value="MFS"/>
</dbReference>
<reference evidence="9 10" key="1">
    <citation type="submission" date="2016-07" db="EMBL/GenBank/DDBJ databases">
        <title>High microdiversification within the ubiquitous acI lineage of Actinobacteria.</title>
        <authorList>
            <person name="Neuenschwander S.M."/>
            <person name="Salcher M."/>
            <person name="Ghai R."/>
            <person name="Pernthaler J."/>
        </authorList>
    </citation>
    <scope>NUCLEOTIDE SEQUENCE [LARGE SCALE GENOMIC DNA]</scope>
    <source>
        <strain evidence="9">MMS-VB-114</strain>
    </source>
</reference>
<feature type="transmembrane region" description="Helical" evidence="7">
    <location>
        <begin position="143"/>
        <end position="163"/>
    </location>
</feature>
<feature type="transmembrane region" description="Helical" evidence="7">
    <location>
        <begin position="337"/>
        <end position="355"/>
    </location>
</feature>
<feature type="transmembrane region" description="Helical" evidence="7">
    <location>
        <begin position="18"/>
        <end position="39"/>
    </location>
</feature>
<feature type="transmembrane region" description="Helical" evidence="7">
    <location>
        <begin position="51"/>
        <end position="71"/>
    </location>
</feature>
<evidence type="ECO:0000313" key="10">
    <source>
        <dbReference type="Proteomes" id="UP000217221"/>
    </source>
</evidence>
<dbReference type="PRINTS" id="PR01036">
    <property type="entry name" value="TCRTETB"/>
</dbReference>
<keyword evidence="3" id="KW-1003">Cell membrane</keyword>
<dbReference type="AlphaFoldDB" id="A0A249LEW7"/>
<keyword evidence="2" id="KW-0813">Transport</keyword>
<feature type="transmembrane region" description="Helical" evidence="7">
    <location>
        <begin position="83"/>
        <end position="101"/>
    </location>
</feature>
<dbReference type="SUPFAM" id="SSF103473">
    <property type="entry name" value="MFS general substrate transporter"/>
    <property type="match status" value="1"/>
</dbReference>
<keyword evidence="6 7" id="KW-0472">Membrane</keyword>